<evidence type="ECO:0000256" key="15">
    <source>
        <dbReference type="SAM" id="Coils"/>
    </source>
</evidence>
<comment type="subcellular location">
    <subcellularLocation>
        <location evidence="13">Cell inner membrane</location>
        <topology evidence="13">Single-pass membrane protein</topology>
    </subcellularLocation>
    <subcellularLocation>
        <location evidence="12">Endomembrane system</location>
        <topology evidence="12">Single-pass membrane protein</topology>
    </subcellularLocation>
</comment>
<keyword evidence="9 13" id="KW-0066">ATP synthesis</keyword>
<keyword evidence="4 13" id="KW-0812">Transmembrane</keyword>
<evidence type="ECO:0000256" key="2">
    <source>
        <dbReference type="ARBA" id="ARBA00022448"/>
    </source>
</evidence>
<feature type="coiled-coil region" evidence="15">
    <location>
        <begin position="64"/>
        <end position="149"/>
    </location>
</feature>
<sequence>MMRKQFLLLLAALAVPAALLLAGEAEGASHYEAIAGRSTDFVPRVFNFLIFAALVYYLVADPIRNFFKERREKIAEQLSEIERRLQEAKEAKKSAEKALAESEKKAQEILEDGKKEAELLVQRYRELGERELAALEAQYEERMETEERRMVRESIVALLDENISVDDIPLTASQVVDTLAKKVA</sequence>
<dbReference type="EMBL" id="CP002452">
    <property type="protein sequence ID" value="ADV45713.1"/>
    <property type="molecule type" value="Genomic_DNA"/>
</dbReference>
<evidence type="ECO:0000256" key="6">
    <source>
        <dbReference type="ARBA" id="ARBA00022989"/>
    </source>
</evidence>
<dbReference type="GO" id="GO:0012505">
    <property type="term" value="C:endomembrane system"/>
    <property type="evidence" value="ECO:0007669"/>
    <property type="project" value="UniProtKB-SubCell"/>
</dbReference>
<proteinExistence type="inferred from homology"/>
<evidence type="ECO:0000256" key="4">
    <source>
        <dbReference type="ARBA" id="ARBA00022692"/>
    </source>
</evidence>
<dbReference type="GO" id="GO:0005886">
    <property type="term" value="C:plasma membrane"/>
    <property type="evidence" value="ECO:0007669"/>
    <property type="project" value="UniProtKB-SubCell"/>
</dbReference>
<dbReference type="GO" id="GO:0045259">
    <property type="term" value="C:proton-transporting ATP synthase complex"/>
    <property type="evidence" value="ECO:0007669"/>
    <property type="project" value="UniProtKB-KW"/>
</dbReference>
<evidence type="ECO:0000313" key="17">
    <source>
        <dbReference type="Proteomes" id="UP000008633"/>
    </source>
</evidence>
<dbReference type="PANTHER" id="PTHR33445:SF1">
    <property type="entry name" value="ATP SYNTHASE SUBUNIT B"/>
    <property type="match status" value="1"/>
</dbReference>
<gene>
    <name evidence="13" type="primary">atpF</name>
    <name evidence="16" type="ordered locus">Nitsa_0443</name>
</gene>
<keyword evidence="5 13" id="KW-0375">Hydrogen ion transport</keyword>
<dbReference type="AlphaFoldDB" id="E6X0C4"/>
<dbReference type="CDD" id="cd06503">
    <property type="entry name" value="ATP-synt_Fo_b"/>
    <property type="match status" value="1"/>
</dbReference>
<reference evidence="16 17" key="1">
    <citation type="journal article" date="2011" name="Stand. Genomic Sci.">
        <title>Complete genome sequence of Nitratifractor salsuginis type strain (E9I37-1).</title>
        <authorList>
            <person name="Anderson I."/>
            <person name="Sikorski J."/>
            <person name="Zeytun A."/>
            <person name="Nolan M."/>
            <person name="Lapidus A."/>
            <person name="Lucas S."/>
            <person name="Hammon N."/>
            <person name="Deshpande S."/>
            <person name="Cheng J.F."/>
            <person name="Tapia R."/>
            <person name="Han C."/>
            <person name="Goodwin L."/>
            <person name="Pitluck S."/>
            <person name="Liolios K."/>
            <person name="Pagani I."/>
            <person name="Ivanova N."/>
            <person name="Huntemann M."/>
            <person name="Mavromatis K."/>
            <person name="Ovchinikova G."/>
            <person name="Pati A."/>
            <person name="Chen A."/>
            <person name="Palaniappan K."/>
            <person name="Land M."/>
            <person name="Hauser L."/>
            <person name="Brambilla E.M."/>
            <person name="Ngatchou-Djao O.D."/>
            <person name="Rohde M."/>
            <person name="Tindall B.J."/>
            <person name="Goker M."/>
            <person name="Detter J.C."/>
            <person name="Woyke T."/>
            <person name="Bristow J."/>
            <person name="Eisen J.A."/>
            <person name="Markowitz V."/>
            <person name="Hugenholtz P."/>
            <person name="Klenk H.P."/>
            <person name="Kyrpides N.C."/>
        </authorList>
    </citation>
    <scope>NUCLEOTIDE SEQUENCE [LARGE SCALE GENOMIC DNA]</scope>
    <source>
        <strain evidence="17">DSM 16511 / JCM 12458 / E9I37-1</strain>
    </source>
</reference>
<dbReference type="GO" id="GO:0046961">
    <property type="term" value="F:proton-transporting ATPase activity, rotational mechanism"/>
    <property type="evidence" value="ECO:0007669"/>
    <property type="project" value="TreeGrafter"/>
</dbReference>
<comment type="similarity">
    <text evidence="1 13 14">Belongs to the ATPase B chain family.</text>
</comment>
<dbReference type="InterPro" id="IPR050059">
    <property type="entry name" value="ATP_synthase_B_chain"/>
</dbReference>
<evidence type="ECO:0000256" key="11">
    <source>
        <dbReference type="ARBA" id="ARBA00025614"/>
    </source>
</evidence>
<keyword evidence="2 13" id="KW-0813">Transport</keyword>
<dbReference type="HAMAP" id="MF_01398">
    <property type="entry name" value="ATP_synth_b_bprime"/>
    <property type="match status" value="1"/>
</dbReference>
<comment type="subunit">
    <text evidence="13">F-type ATPases have 2 components, F(1) - the catalytic core - and F(0) - the membrane proton channel. F(1) has five subunits: alpha(3), beta(3), gamma(1), delta(1), epsilon(1). F(0) has three main subunits: a(1), b(2) and c(10-14). The alpha and beta chains form an alternating ring which encloses part of the gamma chain. F(1) is attached to F(0) by a central stalk formed by the gamma and epsilon chains, while a peripheral stalk is formed by the delta and b chains.</text>
</comment>
<keyword evidence="15" id="KW-0175">Coiled coil</keyword>
<evidence type="ECO:0000256" key="8">
    <source>
        <dbReference type="ARBA" id="ARBA00023136"/>
    </source>
</evidence>
<reference evidence="17" key="2">
    <citation type="submission" date="2011-01" db="EMBL/GenBank/DDBJ databases">
        <title>The complete genome of Nitratifractor salsuginis DSM 16511.</title>
        <authorList>
            <consortium name="US DOE Joint Genome Institute (JGI-PGF)"/>
            <person name="Lucas S."/>
            <person name="Copeland A."/>
            <person name="Lapidus A."/>
            <person name="Bruce D."/>
            <person name="Goodwin L."/>
            <person name="Pitluck S."/>
            <person name="Kyrpides N."/>
            <person name="Mavromatis K."/>
            <person name="Ivanova N."/>
            <person name="Mikhailova N."/>
            <person name="Zeytun A."/>
            <person name="Detter J.C."/>
            <person name="Tapia R."/>
            <person name="Han C."/>
            <person name="Land M."/>
            <person name="Hauser L."/>
            <person name="Markowitz V."/>
            <person name="Cheng J.-F."/>
            <person name="Hugenholtz P."/>
            <person name="Woyke T."/>
            <person name="Wu D."/>
            <person name="Tindall B."/>
            <person name="Schuetze A."/>
            <person name="Brambilla E."/>
            <person name="Klenk H.-P."/>
            <person name="Eisen J.A."/>
        </authorList>
    </citation>
    <scope>NUCLEOTIDE SEQUENCE [LARGE SCALE GENOMIC DNA]</scope>
    <source>
        <strain evidence="17">DSM 16511 / JCM 12458 / E9I37-1</strain>
    </source>
</reference>
<dbReference type="GO" id="GO:0046933">
    <property type="term" value="F:proton-transporting ATP synthase activity, rotational mechanism"/>
    <property type="evidence" value="ECO:0007669"/>
    <property type="project" value="UniProtKB-UniRule"/>
</dbReference>
<keyword evidence="6 13" id="KW-1133">Transmembrane helix</keyword>
<comment type="function">
    <text evidence="11">Component of the F(0) channel, it forms part of the peripheral stalk, linking F(1) to F(0). The b'-subunit is a diverged and duplicated form of b found in plants and photosynthetic bacteria.</text>
</comment>
<keyword evidence="13" id="KW-0997">Cell inner membrane</keyword>
<dbReference type="Proteomes" id="UP000008633">
    <property type="component" value="Chromosome"/>
</dbReference>
<dbReference type="PANTHER" id="PTHR33445">
    <property type="entry name" value="ATP SYNTHASE SUBUNIT B', CHLOROPLASTIC"/>
    <property type="match status" value="1"/>
</dbReference>
<dbReference type="RefSeq" id="WP_013553409.1">
    <property type="nucleotide sequence ID" value="NC_014935.1"/>
</dbReference>
<evidence type="ECO:0000256" key="13">
    <source>
        <dbReference type="HAMAP-Rule" id="MF_01398"/>
    </source>
</evidence>
<evidence type="ECO:0000256" key="3">
    <source>
        <dbReference type="ARBA" id="ARBA00022547"/>
    </source>
</evidence>
<dbReference type="eggNOG" id="COG0711">
    <property type="taxonomic scope" value="Bacteria"/>
</dbReference>
<evidence type="ECO:0000256" key="7">
    <source>
        <dbReference type="ARBA" id="ARBA00023065"/>
    </source>
</evidence>
<dbReference type="HOGENOM" id="CLU_129781_0_0_7"/>
<dbReference type="KEGG" id="nsa:Nitsa_0443"/>
<evidence type="ECO:0000313" key="16">
    <source>
        <dbReference type="EMBL" id="ADV45713.1"/>
    </source>
</evidence>
<accession>E6X0C4</accession>
<evidence type="ECO:0000256" key="1">
    <source>
        <dbReference type="ARBA" id="ARBA00005513"/>
    </source>
</evidence>
<evidence type="ECO:0000256" key="5">
    <source>
        <dbReference type="ARBA" id="ARBA00022781"/>
    </source>
</evidence>
<evidence type="ECO:0000256" key="12">
    <source>
        <dbReference type="ARBA" id="ARBA00037847"/>
    </source>
</evidence>
<protein>
    <recommendedName>
        <fullName evidence="13">ATP synthase subunit b</fullName>
    </recommendedName>
    <alternativeName>
        <fullName evidence="13">ATP synthase F(0) sector subunit b</fullName>
    </alternativeName>
    <alternativeName>
        <fullName evidence="13">ATPase subunit I</fullName>
    </alternativeName>
    <alternativeName>
        <fullName evidence="13">F-type ATPase subunit b</fullName>
        <shortName evidence="13">F-ATPase subunit b</shortName>
    </alternativeName>
</protein>
<dbReference type="InterPro" id="IPR002146">
    <property type="entry name" value="ATP_synth_b/b'su_bac/chlpt"/>
</dbReference>
<keyword evidence="7 13" id="KW-0406">Ion transport</keyword>
<feature type="transmembrane region" description="Helical" evidence="13">
    <location>
        <begin position="41"/>
        <end position="60"/>
    </location>
</feature>
<organism evidence="16 17">
    <name type="scientific">Nitratifractor salsuginis (strain DSM 16511 / JCM 12458 / E9I37-1)</name>
    <dbReference type="NCBI Taxonomy" id="749222"/>
    <lineage>
        <taxon>Bacteria</taxon>
        <taxon>Pseudomonadati</taxon>
        <taxon>Campylobacterota</taxon>
        <taxon>Epsilonproteobacteria</taxon>
        <taxon>Campylobacterales</taxon>
        <taxon>Sulfurovaceae</taxon>
        <taxon>Nitratifractor</taxon>
    </lineage>
</organism>
<evidence type="ECO:0000256" key="14">
    <source>
        <dbReference type="RuleBase" id="RU003848"/>
    </source>
</evidence>
<dbReference type="Pfam" id="PF00430">
    <property type="entry name" value="ATP-synt_B"/>
    <property type="match status" value="1"/>
</dbReference>
<keyword evidence="3 13" id="KW-0138">CF(0)</keyword>
<keyword evidence="17" id="KW-1185">Reference proteome</keyword>
<evidence type="ECO:0000256" key="10">
    <source>
        <dbReference type="ARBA" id="ARBA00025198"/>
    </source>
</evidence>
<dbReference type="Gene3D" id="6.10.250.1580">
    <property type="match status" value="1"/>
</dbReference>
<keyword evidence="13" id="KW-1003">Cell membrane</keyword>
<keyword evidence="8 13" id="KW-0472">Membrane</keyword>
<name>E6X0C4_NITSE</name>
<comment type="function">
    <text evidence="10 13">F(1)F(0) ATP synthase produces ATP from ADP in the presence of a proton or sodium gradient. F-type ATPases consist of two structural domains, F(1) containing the extramembraneous catalytic core and F(0) containing the membrane proton channel, linked together by a central stalk and a peripheral stalk. During catalysis, ATP synthesis in the catalytic domain of F(1) is coupled via a rotary mechanism of the central stalk subunits to proton translocation.</text>
</comment>
<dbReference type="STRING" id="749222.Nitsa_0443"/>
<evidence type="ECO:0000256" key="9">
    <source>
        <dbReference type="ARBA" id="ARBA00023310"/>
    </source>
</evidence>